<dbReference type="CDD" id="cd00067">
    <property type="entry name" value="GAL4"/>
    <property type="match status" value="1"/>
</dbReference>
<reference evidence="9" key="1">
    <citation type="journal article" date="2020" name="Fungal Divers.">
        <title>Resolving the Mortierellaceae phylogeny through synthesis of multi-gene phylogenetics and phylogenomics.</title>
        <authorList>
            <person name="Vandepol N."/>
            <person name="Liber J."/>
            <person name="Desiro A."/>
            <person name="Na H."/>
            <person name="Kennedy M."/>
            <person name="Barry K."/>
            <person name="Grigoriev I.V."/>
            <person name="Miller A.N."/>
            <person name="O'Donnell K."/>
            <person name="Stajich J.E."/>
            <person name="Bonito G."/>
        </authorList>
    </citation>
    <scope>NUCLEOTIDE SEQUENCE</scope>
    <source>
        <strain evidence="9">NRRL 6426</strain>
    </source>
</reference>
<dbReference type="Pfam" id="PF04082">
    <property type="entry name" value="Fungal_trans"/>
    <property type="match status" value="1"/>
</dbReference>
<dbReference type="InterPro" id="IPR050987">
    <property type="entry name" value="AtrR-like"/>
</dbReference>
<evidence type="ECO:0000256" key="1">
    <source>
        <dbReference type="ARBA" id="ARBA00004123"/>
    </source>
</evidence>
<feature type="region of interest" description="Disordered" evidence="7">
    <location>
        <begin position="1053"/>
        <end position="1105"/>
    </location>
</feature>
<dbReference type="OrthoDB" id="2018619at2759"/>
<dbReference type="GO" id="GO:0000981">
    <property type="term" value="F:DNA-binding transcription factor activity, RNA polymerase II-specific"/>
    <property type="evidence" value="ECO:0007669"/>
    <property type="project" value="InterPro"/>
</dbReference>
<feature type="region of interest" description="Disordered" evidence="7">
    <location>
        <begin position="1134"/>
        <end position="1209"/>
    </location>
</feature>
<feature type="compositionally biased region" description="Polar residues" evidence="7">
    <location>
        <begin position="1138"/>
        <end position="1154"/>
    </location>
</feature>
<keyword evidence="4" id="KW-0238">DNA-binding</keyword>
<dbReference type="PROSITE" id="PS50048">
    <property type="entry name" value="ZN2_CY6_FUNGAL_2"/>
    <property type="match status" value="1"/>
</dbReference>
<name>A0A9P5VDK1_9FUNG</name>
<dbReference type="SUPFAM" id="SSF57701">
    <property type="entry name" value="Zn2/Cys6 DNA-binding domain"/>
    <property type="match status" value="1"/>
</dbReference>
<keyword evidence="2" id="KW-0479">Metal-binding</keyword>
<keyword evidence="10" id="KW-1185">Reference proteome</keyword>
<dbReference type="Gene3D" id="4.10.240.10">
    <property type="entry name" value="Zn(2)-C6 fungal-type DNA-binding domain"/>
    <property type="match status" value="1"/>
</dbReference>
<dbReference type="InterPro" id="IPR036864">
    <property type="entry name" value="Zn2-C6_fun-type_DNA-bd_sf"/>
</dbReference>
<feature type="compositionally biased region" description="Low complexity" evidence="7">
    <location>
        <begin position="1060"/>
        <end position="1071"/>
    </location>
</feature>
<dbReference type="Proteomes" id="UP000748756">
    <property type="component" value="Unassembled WGS sequence"/>
</dbReference>
<evidence type="ECO:0000256" key="7">
    <source>
        <dbReference type="SAM" id="MobiDB-lite"/>
    </source>
</evidence>
<dbReference type="SMART" id="SM00906">
    <property type="entry name" value="Fungal_trans"/>
    <property type="match status" value="1"/>
</dbReference>
<evidence type="ECO:0000259" key="8">
    <source>
        <dbReference type="PROSITE" id="PS50048"/>
    </source>
</evidence>
<feature type="region of interest" description="Disordered" evidence="7">
    <location>
        <begin position="1452"/>
        <end position="1484"/>
    </location>
</feature>
<evidence type="ECO:0000256" key="5">
    <source>
        <dbReference type="ARBA" id="ARBA00023163"/>
    </source>
</evidence>
<feature type="compositionally biased region" description="Basic and acidic residues" evidence="7">
    <location>
        <begin position="1652"/>
        <end position="1666"/>
    </location>
</feature>
<evidence type="ECO:0000313" key="9">
    <source>
        <dbReference type="EMBL" id="KAF9153710.1"/>
    </source>
</evidence>
<feature type="compositionally biased region" description="Polar residues" evidence="7">
    <location>
        <begin position="1194"/>
        <end position="1205"/>
    </location>
</feature>
<comment type="subcellular location">
    <subcellularLocation>
        <location evidence="1">Nucleus</location>
    </subcellularLocation>
</comment>
<sequence length="1688" mass="184358">MAIPPQNPFQFHQVNHPSTNASYQDPIMKVAPPSTATVDPTLAANNNNSSSGAKKQKTTPPCDRCRQRRIKCDRLEPVCSSCVKYKAPCLRTALPAGVPLSTVSVDAIGTPGLRILTNAGKRDRHFSETEILDSCLRDVQSLQMNRLRRIEQFFDRVGIEENRLEEVGWLSEQIKMQHESTHGTQSDLNYRPEEVVDKLGHRASLSWIKQLLPLLQATKGIQQVPSTAHLYSKGTTPPQAEAALQATLTDDGNFTCPATRPTPFPTRVPLSVLNKTMFELSVYDCTEYLGPVAGTRASSWSEEMRFPLPWLVPEPQVKDSLLALPPVELMLELIEWMIQSPLYVYFPILTKASIMNALSAAIPGPDAPSLGIEKPLANPSVADSGALPQRITGRVSAIFLLNAIMALGAAYRSNAIKEKKKHRLLDNNNILELPEHNFQTYFDRSQALTAYILHQPRVSSLQGLLLLMKCPTIPGIQNLYREQACAMALALGLHRDCEPWTLCRSVTQLRRNIFWCCYVIDASYSLNSGSPERFSDDYISIGLPKLPSLELGDDVGELEFEVETNRIGFLLEQAKLWKIVKKIRRCGQTSHNSEDGYREGSNLYRAPENQTPAAPSITGMSPASQYGFPTNSNPTSQPPYSPYSPQGTTPTFVNSTPQPAWVWRADSARRILDVELARWQMDLPSHLRFDFSLTRKDDPCPHAVRRNGLGAMLQLIFNEVLILLHHPFLILADSQGQSKRDQLTQPPARNSKPRSSTSSIKSPRSRRSSSTSRYSTSSMSNISSLSDDGIVRPVKPPPPFLNSCTKAAEAITFLIEHLLRTTPEWLACHNEADSAIHIAERVHALNVSLAAKNASLGTPLTTGTASHVSSVQAKSQYRRTRAFRKTVADLDKFTMPDDYRPELLTQELIVRGTARDRLVRSMKQILQHRVGEHYYRLPRVAPELDSSLSESEGSEQDRLAAAAAGTGLDYLELKLAYMDERVWIRYYNIRVQDHIEIRNGSETWQEILLPYSPPTPEVELDEDGEEEMMEHHQQPFGFSMMDELSLPIYEADEAEDGQPSSNNNANNNNSSKQRAPRRRLNSKGGLITASEDDISEGREETMDPPQISTTTFLEIFGLNPSSVEVSTAMRDPNVFLGGQQSFGGHQKDGPNNNGRGIDPGYDQPYYPGYGSPQASMDSFDPSMVLDGSPHGRPHSSTGAVPSADQSGRGYYSMGALLHQNRPPQGQIQYPQELFQPSSHHQPPQQPHHRPHNTHSLQQDSNGPFPHFDLHTGALGFDPSTSSPSSYSAPDSPNQQPPLETNLGLGLVSVSAPLSTLQGQISMDGGHYLNLIQQQFPNQHISSQPQGSMDFQQQQQQTLDSTLNGGGDGGHPNVRPFYGMPMGGFMTPGLDSLPVINRTTQGATSYFGASTSTNNSHSTTSAVGQALSGAQSSGVWSLDSGTAGAVASYLAKSEPHSPALPPSLVSSVPTSPIPMHQPSSSSFRLMLSPTSETIQGISNRMNAWDGISGPKAGVSVGVDGSDLQGPTLMEYSSSTGYHHQQHPPQHHHHQHQHHHQGSLLEAPPTAASGSTSHYGSSWSSASSSSELTATTSTPAGSSSSTTAIATTRMDGIEAGPSSKSTSSSISAVPETPFGDYGVVGGLDGGSHKVMSVVDDRGDGSGGDKDLLLHGQQPSRFNPLRAGSITGRSQ</sequence>
<feature type="compositionally biased region" description="Low complexity" evidence="7">
    <location>
        <begin position="1156"/>
        <end position="1173"/>
    </location>
</feature>
<feature type="domain" description="Zn(2)-C6 fungal-type" evidence="8">
    <location>
        <begin position="61"/>
        <end position="89"/>
    </location>
</feature>
<feature type="region of interest" description="Disordered" evidence="7">
    <location>
        <begin position="735"/>
        <end position="790"/>
    </location>
</feature>
<evidence type="ECO:0000256" key="4">
    <source>
        <dbReference type="ARBA" id="ARBA00023125"/>
    </source>
</evidence>
<dbReference type="Pfam" id="PF00172">
    <property type="entry name" value="Zn_clus"/>
    <property type="match status" value="1"/>
</dbReference>
<feature type="region of interest" description="Disordered" evidence="7">
    <location>
        <begin position="1"/>
        <end position="60"/>
    </location>
</feature>
<gene>
    <name evidence="9" type="ORF">BG015_002789</name>
</gene>
<feature type="compositionally biased region" description="Polar residues" evidence="7">
    <location>
        <begin position="8"/>
        <end position="23"/>
    </location>
</feature>
<dbReference type="PROSITE" id="PS00463">
    <property type="entry name" value="ZN2_CY6_FUNGAL_1"/>
    <property type="match status" value="1"/>
</dbReference>
<dbReference type="CDD" id="cd12148">
    <property type="entry name" value="fungal_TF_MHR"/>
    <property type="match status" value="1"/>
</dbReference>
<dbReference type="PANTHER" id="PTHR46910:SF37">
    <property type="entry name" value="ZN(II)2CYS6 TRANSCRIPTION FACTOR (EUROFUNG)"/>
    <property type="match status" value="1"/>
</dbReference>
<feature type="compositionally biased region" description="Low complexity" evidence="7">
    <location>
        <begin position="749"/>
        <end position="786"/>
    </location>
</feature>
<dbReference type="GO" id="GO:0006351">
    <property type="term" value="P:DNA-templated transcription"/>
    <property type="evidence" value="ECO:0007669"/>
    <property type="project" value="InterPro"/>
</dbReference>
<accession>A0A9P5VDK1</accession>
<dbReference type="GO" id="GO:0005634">
    <property type="term" value="C:nucleus"/>
    <property type="evidence" value="ECO:0007669"/>
    <property type="project" value="UniProtKB-SubCell"/>
</dbReference>
<comment type="caution">
    <text evidence="9">The sequence shown here is derived from an EMBL/GenBank/DDBJ whole genome shotgun (WGS) entry which is preliminary data.</text>
</comment>
<dbReference type="GO" id="GO:0008270">
    <property type="term" value="F:zinc ion binding"/>
    <property type="evidence" value="ECO:0007669"/>
    <property type="project" value="InterPro"/>
</dbReference>
<feature type="region of interest" description="Disordered" evidence="7">
    <location>
        <begin position="1648"/>
        <end position="1688"/>
    </location>
</feature>
<evidence type="ECO:0000256" key="2">
    <source>
        <dbReference type="ARBA" id="ARBA00022723"/>
    </source>
</evidence>
<keyword evidence="5" id="KW-0804">Transcription</keyword>
<organism evidence="9 10">
    <name type="scientific">Linnemannia schmuckeri</name>
    <dbReference type="NCBI Taxonomy" id="64567"/>
    <lineage>
        <taxon>Eukaryota</taxon>
        <taxon>Fungi</taxon>
        <taxon>Fungi incertae sedis</taxon>
        <taxon>Mucoromycota</taxon>
        <taxon>Mortierellomycotina</taxon>
        <taxon>Mortierellomycetes</taxon>
        <taxon>Mortierellales</taxon>
        <taxon>Mortierellaceae</taxon>
        <taxon>Linnemannia</taxon>
    </lineage>
</organism>
<dbReference type="SMART" id="SM00066">
    <property type="entry name" value="GAL4"/>
    <property type="match status" value="1"/>
</dbReference>
<feature type="region of interest" description="Disordered" evidence="7">
    <location>
        <begin position="1011"/>
        <end position="1032"/>
    </location>
</feature>
<keyword evidence="3" id="KW-0805">Transcription regulation</keyword>
<dbReference type="InterPro" id="IPR001138">
    <property type="entry name" value="Zn2Cys6_DnaBD"/>
</dbReference>
<evidence type="ECO:0000256" key="3">
    <source>
        <dbReference type="ARBA" id="ARBA00023015"/>
    </source>
</evidence>
<feature type="region of interest" description="Disordered" evidence="7">
    <location>
        <begin position="1339"/>
        <end position="1372"/>
    </location>
</feature>
<dbReference type="EMBL" id="JAAAUQ010000158">
    <property type="protein sequence ID" value="KAF9153710.1"/>
    <property type="molecule type" value="Genomic_DNA"/>
</dbReference>
<evidence type="ECO:0000313" key="10">
    <source>
        <dbReference type="Proteomes" id="UP000748756"/>
    </source>
</evidence>
<feature type="compositionally biased region" description="Low complexity" evidence="7">
    <location>
        <begin position="1564"/>
        <end position="1601"/>
    </location>
</feature>
<feature type="region of interest" description="Disordered" evidence="7">
    <location>
        <begin position="1514"/>
        <end position="1601"/>
    </location>
</feature>
<evidence type="ECO:0000256" key="6">
    <source>
        <dbReference type="ARBA" id="ARBA00023242"/>
    </source>
</evidence>
<feature type="compositionally biased region" description="Basic residues" evidence="7">
    <location>
        <begin position="1538"/>
        <end position="1555"/>
    </location>
</feature>
<dbReference type="InterPro" id="IPR007219">
    <property type="entry name" value="XnlR_reg_dom"/>
</dbReference>
<keyword evidence="6" id="KW-0539">Nucleus</keyword>
<feature type="compositionally biased region" description="Acidic residues" evidence="7">
    <location>
        <begin position="1018"/>
        <end position="1028"/>
    </location>
</feature>
<feature type="compositionally biased region" description="Polar residues" evidence="7">
    <location>
        <begin position="1339"/>
        <end position="1350"/>
    </location>
</feature>
<feature type="compositionally biased region" description="Low complexity" evidence="7">
    <location>
        <begin position="1278"/>
        <end position="1292"/>
    </location>
</feature>
<dbReference type="GO" id="GO:0003677">
    <property type="term" value="F:DNA binding"/>
    <property type="evidence" value="ECO:0007669"/>
    <property type="project" value="UniProtKB-KW"/>
</dbReference>
<protein>
    <recommendedName>
        <fullName evidence="8">Zn(2)-C6 fungal-type domain-containing protein</fullName>
    </recommendedName>
</protein>
<feature type="compositionally biased region" description="Low complexity" evidence="7">
    <location>
        <begin position="1461"/>
        <end position="1473"/>
    </location>
</feature>
<dbReference type="PANTHER" id="PTHR46910">
    <property type="entry name" value="TRANSCRIPTION FACTOR PDR1"/>
    <property type="match status" value="1"/>
</dbReference>
<feature type="region of interest" description="Disordered" evidence="7">
    <location>
        <begin position="1234"/>
        <end position="1301"/>
    </location>
</feature>
<feature type="region of interest" description="Disordered" evidence="7">
    <location>
        <begin position="627"/>
        <end position="647"/>
    </location>
</feature>
<proteinExistence type="predicted"/>